<gene>
    <name evidence="13" type="ORF">ERUC_LOCUS24048</name>
</gene>
<dbReference type="NCBIfam" id="TIGR00029">
    <property type="entry name" value="S20"/>
    <property type="match status" value="1"/>
</dbReference>
<keyword evidence="6" id="KW-0694">RNA-binding</keyword>
<reference evidence="13 14" key="1">
    <citation type="submission" date="2022-03" db="EMBL/GenBank/DDBJ databases">
        <authorList>
            <person name="Macdonald S."/>
            <person name="Ahmed S."/>
            <person name="Newling K."/>
        </authorList>
    </citation>
    <scope>NUCLEOTIDE SEQUENCE [LARGE SCALE GENOMIC DNA]</scope>
</reference>
<evidence type="ECO:0000256" key="3">
    <source>
        <dbReference type="ARBA" id="ARBA00022528"/>
    </source>
</evidence>
<dbReference type="InterPro" id="IPR036510">
    <property type="entry name" value="Ribosomal_bS20_sf"/>
</dbReference>
<evidence type="ECO:0000256" key="9">
    <source>
        <dbReference type="ARBA" id="ARBA00023274"/>
    </source>
</evidence>
<name>A0ABC8KLF1_ERUVS</name>
<keyword evidence="8" id="KW-0689">Ribosomal protein</keyword>
<keyword evidence="3" id="KW-0150">Chloroplast</keyword>
<evidence type="ECO:0000256" key="5">
    <source>
        <dbReference type="ARBA" id="ARBA00022730"/>
    </source>
</evidence>
<keyword evidence="14" id="KW-1185">Reference proteome</keyword>
<comment type="similarity">
    <text evidence="2">Belongs to the bacterial ribosomal protein bS20 family.</text>
</comment>
<evidence type="ECO:0000256" key="4">
    <source>
        <dbReference type="ARBA" id="ARBA00022640"/>
    </source>
</evidence>
<sequence length="216" mass="23496">MATIVQCLSSCATLNSKFKVLSLKGASSSSSSSSPASSFSTRRGASVTVCSSLSFSQSVSQCVAFSSSGNLLVQKKPVRPLIVCEAAPTKKADSAAKRARQAEKRRVYNKSKKSEARTRMKKVLEALDGLKKKTEAQPDEIVTVEKLIGEAYSAIDKAVKVRALHKNTGARRKSRLARRKKAVEIHHGCRFQTLFFVFIILLALDSVLSSRTITTQ</sequence>
<comment type="caution">
    <text evidence="13">The sequence shown here is derived from an EMBL/GenBank/DDBJ whole genome shotgun (WGS) entry which is preliminary data.</text>
</comment>
<evidence type="ECO:0000256" key="7">
    <source>
        <dbReference type="ARBA" id="ARBA00022946"/>
    </source>
</evidence>
<dbReference type="FunFam" id="1.20.58.110:FF:000003">
    <property type="entry name" value="30S ribosomal protein S20, chloroplastic"/>
    <property type="match status" value="1"/>
</dbReference>
<evidence type="ECO:0000256" key="6">
    <source>
        <dbReference type="ARBA" id="ARBA00022884"/>
    </source>
</evidence>
<keyword evidence="9" id="KW-0687">Ribonucleoprotein</keyword>
<evidence type="ECO:0000256" key="11">
    <source>
        <dbReference type="ARBA" id="ARBA00078122"/>
    </source>
</evidence>
<dbReference type="EMBL" id="CAKOAT010244043">
    <property type="protein sequence ID" value="CAH8358292.1"/>
    <property type="molecule type" value="Genomic_DNA"/>
</dbReference>
<keyword evidence="5" id="KW-0699">rRNA-binding</keyword>
<evidence type="ECO:0000256" key="2">
    <source>
        <dbReference type="ARBA" id="ARBA00007634"/>
    </source>
</evidence>
<dbReference type="PANTHER" id="PTHR33398">
    <property type="entry name" value="30S RIBOSOMAL PROTEIN S20"/>
    <property type="match status" value="1"/>
</dbReference>
<dbReference type="GO" id="GO:0019843">
    <property type="term" value="F:rRNA binding"/>
    <property type="evidence" value="ECO:0007669"/>
    <property type="project" value="UniProtKB-KW"/>
</dbReference>
<evidence type="ECO:0000313" key="13">
    <source>
        <dbReference type="EMBL" id="CAH8358292.1"/>
    </source>
</evidence>
<dbReference type="Pfam" id="PF01649">
    <property type="entry name" value="Ribosomal_S20p"/>
    <property type="match status" value="1"/>
</dbReference>
<evidence type="ECO:0000313" key="14">
    <source>
        <dbReference type="Proteomes" id="UP001642260"/>
    </source>
</evidence>
<evidence type="ECO:0000256" key="1">
    <source>
        <dbReference type="ARBA" id="ARBA00004229"/>
    </source>
</evidence>
<dbReference type="GO" id="GO:0005840">
    <property type="term" value="C:ribosome"/>
    <property type="evidence" value="ECO:0007669"/>
    <property type="project" value="UniProtKB-KW"/>
</dbReference>
<comment type="subcellular location">
    <subcellularLocation>
        <location evidence="1">Plastid</location>
        <location evidence="1">Chloroplast</location>
    </subcellularLocation>
</comment>
<dbReference type="GO" id="GO:1990904">
    <property type="term" value="C:ribonucleoprotein complex"/>
    <property type="evidence" value="ECO:0007669"/>
    <property type="project" value="UniProtKB-KW"/>
</dbReference>
<protein>
    <recommendedName>
        <fullName evidence="10">Small ribosomal subunit protein bS20c</fullName>
    </recommendedName>
    <alternativeName>
        <fullName evidence="11">30S ribosomal protein S20, chloroplastic</fullName>
    </alternativeName>
</protein>
<keyword evidence="4" id="KW-0934">Plastid</keyword>
<dbReference type="PANTHER" id="PTHR33398:SF1">
    <property type="entry name" value="SMALL RIBOSOMAL SUBUNIT PROTEIN BS20C"/>
    <property type="match status" value="1"/>
</dbReference>
<dbReference type="GO" id="GO:0009507">
    <property type="term" value="C:chloroplast"/>
    <property type="evidence" value="ECO:0007669"/>
    <property type="project" value="UniProtKB-SubCell"/>
</dbReference>
<evidence type="ECO:0000256" key="12">
    <source>
        <dbReference type="SAM" id="MobiDB-lite"/>
    </source>
</evidence>
<evidence type="ECO:0000256" key="8">
    <source>
        <dbReference type="ARBA" id="ARBA00022980"/>
    </source>
</evidence>
<accession>A0ABC8KLF1</accession>
<dbReference type="InterPro" id="IPR002583">
    <property type="entry name" value="Ribosomal_bS20"/>
</dbReference>
<evidence type="ECO:0000256" key="10">
    <source>
        <dbReference type="ARBA" id="ARBA00074494"/>
    </source>
</evidence>
<dbReference type="HAMAP" id="MF_00500">
    <property type="entry name" value="Ribosomal_bS20"/>
    <property type="match status" value="1"/>
</dbReference>
<dbReference type="AlphaFoldDB" id="A0ABC8KLF1"/>
<dbReference type="SUPFAM" id="SSF46992">
    <property type="entry name" value="Ribosomal protein S20"/>
    <property type="match status" value="1"/>
</dbReference>
<proteinExistence type="inferred from homology"/>
<feature type="region of interest" description="Disordered" evidence="12">
    <location>
        <begin position="94"/>
        <end position="114"/>
    </location>
</feature>
<dbReference type="Proteomes" id="UP001642260">
    <property type="component" value="Unassembled WGS sequence"/>
</dbReference>
<organism evidence="13 14">
    <name type="scientific">Eruca vesicaria subsp. sativa</name>
    <name type="common">Garden rocket</name>
    <name type="synonym">Eruca sativa</name>
    <dbReference type="NCBI Taxonomy" id="29727"/>
    <lineage>
        <taxon>Eukaryota</taxon>
        <taxon>Viridiplantae</taxon>
        <taxon>Streptophyta</taxon>
        <taxon>Embryophyta</taxon>
        <taxon>Tracheophyta</taxon>
        <taxon>Spermatophyta</taxon>
        <taxon>Magnoliopsida</taxon>
        <taxon>eudicotyledons</taxon>
        <taxon>Gunneridae</taxon>
        <taxon>Pentapetalae</taxon>
        <taxon>rosids</taxon>
        <taxon>malvids</taxon>
        <taxon>Brassicales</taxon>
        <taxon>Brassicaceae</taxon>
        <taxon>Brassiceae</taxon>
        <taxon>Eruca</taxon>
    </lineage>
</organism>
<keyword evidence="7" id="KW-0809">Transit peptide</keyword>
<dbReference type="Gene3D" id="1.20.58.110">
    <property type="entry name" value="Ribosomal protein S20"/>
    <property type="match status" value="1"/>
</dbReference>